<dbReference type="Pfam" id="PF03787">
    <property type="entry name" value="RAMPs"/>
    <property type="match status" value="1"/>
</dbReference>
<dbReference type="EMBL" id="BMMX01000067">
    <property type="protein sequence ID" value="GGL19414.1"/>
    <property type="molecule type" value="Genomic_DNA"/>
</dbReference>
<protein>
    <recommendedName>
        <fullName evidence="3">CRISPR type III-associated protein domain-containing protein</fullName>
    </recommendedName>
</protein>
<reference evidence="4" key="1">
    <citation type="journal article" date="2014" name="Int. J. Syst. Evol. Microbiol.">
        <title>Complete genome sequence of Corynebacterium casei LMG S-19264T (=DSM 44701T), isolated from a smear-ripened cheese.</title>
        <authorList>
            <consortium name="US DOE Joint Genome Institute (JGI-PGF)"/>
            <person name="Walter F."/>
            <person name="Albersmeier A."/>
            <person name="Kalinowski J."/>
            <person name="Ruckert C."/>
        </authorList>
    </citation>
    <scope>NUCLEOTIDE SEQUENCE</scope>
    <source>
        <strain evidence="4">CGMCC 4.7299</strain>
    </source>
</reference>
<keyword evidence="5" id="KW-1185">Reference proteome</keyword>
<evidence type="ECO:0000256" key="1">
    <source>
        <dbReference type="ARBA" id="ARBA00023118"/>
    </source>
</evidence>
<evidence type="ECO:0000313" key="4">
    <source>
        <dbReference type="EMBL" id="GGL19414.1"/>
    </source>
</evidence>
<organism evidence="4 5">
    <name type="scientific">Mangrovihabitans endophyticus</name>
    <dbReference type="NCBI Taxonomy" id="1751298"/>
    <lineage>
        <taxon>Bacteria</taxon>
        <taxon>Bacillati</taxon>
        <taxon>Actinomycetota</taxon>
        <taxon>Actinomycetes</taxon>
        <taxon>Micromonosporales</taxon>
        <taxon>Micromonosporaceae</taxon>
        <taxon>Mangrovihabitans</taxon>
    </lineage>
</organism>
<reference evidence="4" key="2">
    <citation type="submission" date="2020-09" db="EMBL/GenBank/DDBJ databases">
        <authorList>
            <person name="Sun Q."/>
            <person name="Zhou Y."/>
        </authorList>
    </citation>
    <scope>NUCLEOTIDE SEQUENCE</scope>
    <source>
        <strain evidence="4">CGMCC 4.7299</strain>
    </source>
</reference>
<dbReference type="CDD" id="cd09726">
    <property type="entry name" value="RAMP_I_III"/>
    <property type="match status" value="1"/>
</dbReference>
<dbReference type="AlphaFoldDB" id="A0A8J3C859"/>
<feature type="domain" description="CRISPR type III-associated protein" evidence="3">
    <location>
        <begin position="24"/>
        <end position="160"/>
    </location>
</feature>
<keyword evidence="1" id="KW-0051">Antiviral defense</keyword>
<evidence type="ECO:0000313" key="5">
    <source>
        <dbReference type="Proteomes" id="UP000656042"/>
    </source>
</evidence>
<comment type="subunit">
    <text evidence="2">Part of the Csm effector complex that includes Cas10, Csm2, Csm3, Csm4 and Csm5.</text>
</comment>
<name>A0A8J3C859_9ACTN</name>
<evidence type="ECO:0000259" key="3">
    <source>
        <dbReference type="Pfam" id="PF03787"/>
    </source>
</evidence>
<gene>
    <name evidence="4" type="ORF">GCM10012284_62440</name>
</gene>
<dbReference type="GO" id="GO:0051607">
    <property type="term" value="P:defense response to virus"/>
    <property type="evidence" value="ECO:0007669"/>
    <property type="project" value="UniProtKB-KW"/>
</dbReference>
<comment type="caution">
    <text evidence="4">The sequence shown here is derived from an EMBL/GenBank/DDBJ whole genome shotgun (WGS) entry which is preliminary data.</text>
</comment>
<evidence type="ECO:0000256" key="2">
    <source>
        <dbReference type="ARBA" id="ARBA00093789"/>
    </source>
</evidence>
<sequence length="187" mass="19968">MTLRFAVCFHTPFRVAAGRAANGADSVVDRGDLLPASSLKGVMRSAARDLLRLPATLVDAVYGTSGTPCPWSWSDSTLTGDATSVRRRARIQIDDATHTTVDTALAIAEEVHAADTTFTIDRTAYLSPAVRARHEAVLIASARAVAAVGSDRRRGLGWVSLTPLEPAWTAQHADQLTDLLHPTDGPR</sequence>
<accession>A0A8J3C859</accession>
<proteinExistence type="predicted"/>
<dbReference type="InterPro" id="IPR005537">
    <property type="entry name" value="RAMP_III_fam"/>
</dbReference>
<dbReference type="Proteomes" id="UP000656042">
    <property type="component" value="Unassembled WGS sequence"/>
</dbReference>